<organism evidence="1 2">
    <name type="scientific">Mycobacterium phage Aminay</name>
    <dbReference type="NCBI Taxonomy" id="2250291"/>
    <lineage>
        <taxon>Viruses</taxon>
        <taxon>Duplodnaviria</taxon>
        <taxon>Heunggongvirae</taxon>
        <taxon>Uroviricota</taxon>
        <taxon>Caudoviricetes</taxon>
        <taxon>Weiservirinae</taxon>
        <taxon>Aminayvirus</taxon>
        <taxon>Aminayvirus aminay</taxon>
    </lineage>
</organism>
<proteinExistence type="predicted"/>
<accession>A0A345KV85</accession>
<gene>
    <name evidence="1" type="primary">101</name>
    <name evidence="1" type="ORF">SEA_AMINAY_101</name>
</gene>
<dbReference type="EMBL" id="MH509442">
    <property type="protein sequence ID" value="AXH46937.1"/>
    <property type="molecule type" value="Genomic_DNA"/>
</dbReference>
<dbReference type="GeneID" id="60321661"/>
<dbReference type="RefSeq" id="YP_009950251.1">
    <property type="nucleotide sequence ID" value="NC_051588.1"/>
</dbReference>
<keyword evidence="2" id="KW-1185">Reference proteome</keyword>
<sequence length="73" mass="8365">MTNYLQAERDQYRLGRRLARELFNKACPPAWDLLGAAHREFVRGLRSEWDYLTAYGAVEPGSHRVDLDTGNGI</sequence>
<evidence type="ECO:0000313" key="2">
    <source>
        <dbReference type="Proteomes" id="UP000259472"/>
    </source>
</evidence>
<reference evidence="2" key="1">
    <citation type="submission" date="2018-06" db="EMBL/GenBank/DDBJ databases">
        <authorList>
            <person name="Zhirakovskaya E."/>
        </authorList>
    </citation>
    <scope>NUCLEOTIDE SEQUENCE [LARGE SCALE GENOMIC DNA]</scope>
</reference>
<dbReference type="Proteomes" id="UP000259472">
    <property type="component" value="Segment"/>
</dbReference>
<protein>
    <submittedName>
        <fullName evidence="1">Uncharacterized protein</fullName>
    </submittedName>
</protein>
<dbReference type="KEGG" id="vg:60321661"/>
<evidence type="ECO:0000313" key="1">
    <source>
        <dbReference type="EMBL" id="AXH46937.1"/>
    </source>
</evidence>
<name>A0A345KV85_9CAUD</name>